<keyword evidence="1" id="KW-1133">Transmembrane helix</keyword>
<name>A0A6I4KYM1_9PSED</name>
<comment type="caution">
    <text evidence="2">The sequence shown here is derived from an EMBL/GenBank/DDBJ whole genome shotgun (WGS) entry which is preliminary data.</text>
</comment>
<proteinExistence type="predicted"/>
<keyword evidence="3" id="KW-1185">Reference proteome</keyword>
<dbReference type="AlphaFoldDB" id="A0A6I4KYM1"/>
<gene>
    <name evidence="2" type="ORF">GJV18_17805</name>
</gene>
<reference evidence="2 3" key="1">
    <citation type="submission" date="2019-11" db="EMBL/GenBank/DDBJ databases">
        <title>Pseudomonas flavidum sp. nov., isolated from Baiyang Lake.</title>
        <authorList>
            <person name="Zhao Y."/>
        </authorList>
    </citation>
    <scope>NUCLEOTIDE SEQUENCE [LARGE SCALE GENOMIC DNA]</scope>
    <source>
        <strain evidence="3">R-22-3 w-18</strain>
    </source>
</reference>
<keyword evidence="1" id="KW-0812">Transmembrane</keyword>
<organism evidence="2 3">
    <name type="scientific">Pseudomonas xionganensis</name>
    <dbReference type="NCBI Taxonomy" id="2654845"/>
    <lineage>
        <taxon>Bacteria</taxon>
        <taxon>Pseudomonadati</taxon>
        <taxon>Pseudomonadota</taxon>
        <taxon>Gammaproteobacteria</taxon>
        <taxon>Pseudomonadales</taxon>
        <taxon>Pseudomonadaceae</taxon>
        <taxon>Pseudomonas</taxon>
    </lineage>
</organism>
<dbReference type="Proteomes" id="UP000429555">
    <property type="component" value="Unassembled WGS sequence"/>
</dbReference>
<evidence type="ECO:0000256" key="1">
    <source>
        <dbReference type="SAM" id="Phobius"/>
    </source>
</evidence>
<dbReference type="RefSeq" id="WP_160347834.1">
    <property type="nucleotide sequence ID" value="NZ_WKJZ01000005.1"/>
</dbReference>
<dbReference type="EMBL" id="WKJZ01000005">
    <property type="protein sequence ID" value="MVW77177.1"/>
    <property type="molecule type" value="Genomic_DNA"/>
</dbReference>
<evidence type="ECO:0000313" key="3">
    <source>
        <dbReference type="Proteomes" id="UP000429555"/>
    </source>
</evidence>
<feature type="transmembrane region" description="Helical" evidence="1">
    <location>
        <begin position="116"/>
        <end position="137"/>
    </location>
</feature>
<keyword evidence="1" id="KW-0472">Membrane</keyword>
<protein>
    <submittedName>
        <fullName evidence="2">Uncharacterized protein</fullName>
    </submittedName>
</protein>
<accession>A0A6I4KYM1</accession>
<evidence type="ECO:0000313" key="2">
    <source>
        <dbReference type="EMBL" id="MVW77177.1"/>
    </source>
</evidence>
<sequence length="142" mass="16032">MSDYKRPLTRHENQIRLLYEYVDEIIGRLDFIKISVDKLERLEVMLHGAEGAPGLIETIEWLSYEVSRVERIGTGLSSNSSRELDERLLNIEVLLAACSKIRAVRGNKTSVASFRWILVSLLLFTGGVMGGGGFWFVQTLSN</sequence>